<keyword evidence="2" id="KW-0732">Signal</keyword>
<dbReference type="PANTHER" id="PTHR30373">
    <property type="entry name" value="UPF0603 PROTEIN YGCG"/>
    <property type="match status" value="1"/>
</dbReference>
<dbReference type="EMBL" id="VORB01000002">
    <property type="protein sequence ID" value="TXC81963.1"/>
    <property type="molecule type" value="Genomic_DNA"/>
</dbReference>
<keyword evidence="5" id="KW-1185">Reference proteome</keyword>
<dbReference type="RefSeq" id="WP_147013015.1">
    <property type="nucleotide sequence ID" value="NZ_VORB01000002.1"/>
</dbReference>
<dbReference type="Gene3D" id="3.10.310.50">
    <property type="match status" value="1"/>
</dbReference>
<dbReference type="Pfam" id="PF04536">
    <property type="entry name" value="TPM_phosphatase"/>
    <property type="match status" value="1"/>
</dbReference>
<feature type="transmembrane region" description="Helical" evidence="1">
    <location>
        <begin position="184"/>
        <end position="203"/>
    </location>
</feature>
<proteinExistence type="predicted"/>
<keyword evidence="1" id="KW-1133">Transmembrane helix</keyword>
<feature type="signal peptide" evidence="2">
    <location>
        <begin position="1"/>
        <end position="24"/>
    </location>
</feature>
<comment type="caution">
    <text evidence="4">The sequence shown here is derived from an EMBL/GenBank/DDBJ whole genome shotgun (WGS) entry which is preliminary data.</text>
</comment>
<protein>
    <submittedName>
        <fullName evidence="4">TPM domain-containing protein</fullName>
    </submittedName>
</protein>
<evidence type="ECO:0000313" key="4">
    <source>
        <dbReference type="EMBL" id="TXC81963.1"/>
    </source>
</evidence>
<dbReference type="AlphaFoldDB" id="A0A5C6V962"/>
<sequence length="262" mass="28293">MIFRTVKLVLLLAFLFLGSGISFANDAFIPKVNAFVTDNSGILSPQEVNALNRRLQSFSDQTSNQIAILITNDIGDYEIADFTIAFGHKNGLGQKDLDNGVAIVIKPKTSISRGQMFIASGYGLEGAIPDAIAKQIVENQFIPHFKQGDYLGGIVSGLNVIEKLCRGEISTDQYKKKYAKKNDGWPVAIIILIIFIYVFFSRVRGAGRYARNNDLPLWIALGMMNSSRQSHRGFFNDFSSGSGGFGGFGGGGFGGGGAGGSW</sequence>
<evidence type="ECO:0000256" key="1">
    <source>
        <dbReference type="SAM" id="Phobius"/>
    </source>
</evidence>
<dbReference type="InterPro" id="IPR007621">
    <property type="entry name" value="TPM_dom"/>
</dbReference>
<dbReference type="PANTHER" id="PTHR30373:SF2">
    <property type="entry name" value="UPF0603 PROTEIN YGCG"/>
    <property type="match status" value="1"/>
</dbReference>
<dbReference type="OrthoDB" id="9810918at2"/>
<feature type="chain" id="PRO_5022719683" evidence="2">
    <location>
        <begin position="25"/>
        <end position="262"/>
    </location>
</feature>
<keyword evidence="1" id="KW-0812">Transmembrane</keyword>
<keyword evidence="1" id="KW-0472">Membrane</keyword>
<reference evidence="4 5" key="1">
    <citation type="submission" date="2019-08" db="EMBL/GenBank/DDBJ databases">
        <title>Genome of Luteibaculum oceani JCM 18817.</title>
        <authorList>
            <person name="Bowman J.P."/>
        </authorList>
    </citation>
    <scope>NUCLEOTIDE SEQUENCE [LARGE SCALE GENOMIC DNA]</scope>
    <source>
        <strain evidence="4 5">JCM 18817</strain>
    </source>
</reference>
<evidence type="ECO:0000313" key="5">
    <source>
        <dbReference type="Proteomes" id="UP000321168"/>
    </source>
</evidence>
<name>A0A5C6V962_9FLAO</name>
<feature type="domain" description="TPM" evidence="3">
    <location>
        <begin position="36"/>
        <end position="163"/>
    </location>
</feature>
<evidence type="ECO:0000256" key="2">
    <source>
        <dbReference type="SAM" id="SignalP"/>
    </source>
</evidence>
<dbReference type="Proteomes" id="UP000321168">
    <property type="component" value="Unassembled WGS sequence"/>
</dbReference>
<gene>
    <name evidence="4" type="ORF">FRX97_02405</name>
</gene>
<organism evidence="4 5">
    <name type="scientific">Luteibaculum oceani</name>
    <dbReference type="NCBI Taxonomy" id="1294296"/>
    <lineage>
        <taxon>Bacteria</taxon>
        <taxon>Pseudomonadati</taxon>
        <taxon>Bacteroidota</taxon>
        <taxon>Flavobacteriia</taxon>
        <taxon>Flavobacteriales</taxon>
        <taxon>Luteibaculaceae</taxon>
        <taxon>Luteibaculum</taxon>
    </lineage>
</organism>
<evidence type="ECO:0000259" key="3">
    <source>
        <dbReference type="Pfam" id="PF04536"/>
    </source>
</evidence>
<accession>A0A5C6V962</accession>